<dbReference type="CDD" id="cd03801">
    <property type="entry name" value="GT4_PimA-like"/>
    <property type="match status" value="1"/>
</dbReference>
<dbReference type="STRING" id="1476583.DEIPH_ctg076orf0021"/>
<dbReference type="GO" id="GO:0016757">
    <property type="term" value="F:glycosyltransferase activity"/>
    <property type="evidence" value="ECO:0007669"/>
    <property type="project" value="InterPro"/>
</dbReference>
<dbReference type="Pfam" id="PF00534">
    <property type="entry name" value="Glycos_transf_1"/>
    <property type="match status" value="1"/>
</dbReference>
<dbReference type="EMBL" id="JHAC01000067">
    <property type="protein sequence ID" value="EYB66761.1"/>
    <property type="molecule type" value="Genomic_DNA"/>
</dbReference>
<dbReference type="Proteomes" id="UP000020492">
    <property type="component" value="Unassembled WGS sequence"/>
</dbReference>
<dbReference type="Pfam" id="PF13439">
    <property type="entry name" value="Glyco_transf_4"/>
    <property type="match status" value="1"/>
</dbReference>
<dbReference type="OrthoDB" id="9804196at2"/>
<evidence type="ECO:0008006" key="5">
    <source>
        <dbReference type="Google" id="ProtNLM"/>
    </source>
</evidence>
<feature type="domain" description="Glycosyltransferase subfamily 4-like N-terminal" evidence="2">
    <location>
        <begin position="15"/>
        <end position="156"/>
    </location>
</feature>
<dbReference type="RefSeq" id="WP_034360056.1">
    <property type="nucleotide sequence ID" value="NZ_JHAC01000067.1"/>
</dbReference>
<proteinExistence type="predicted"/>
<evidence type="ECO:0000313" key="3">
    <source>
        <dbReference type="EMBL" id="EYB66761.1"/>
    </source>
</evidence>
<feature type="domain" description="Glycosyl transferase family 1" evidence="1">
    <location>
        <begin position="174"/>
        <end position="327"/>
    </location>
</feature>
<dbReference type="PANTHER" id="PTHR12526">
    <property type="entry name" value="GLYCOSYLTRANSFERASE"/>
    <property type="match status" value="1"/>
</dbReference>
<reference evidence="3 4" key="1">
    <citation type="submission" date="2014-03" db="EMBL/GenBank/DDBJ databases">
        <title>Draft genome sequence of Deinococcus phoenicis 1P10ME.</title>
        <authorList>
            <person name="Stepanov V.G."/>
            <person name="Vaishampayan P."/>
            <person name="Venkateswaran K."/>
            <person name="Fox G.E."/>
        </authorList>
    </citation>
    <scope>NUCLEOTIDE SEQUENCE [LARGE SCALE GENOMIC DNA]</scope>
    <source>
        <strain evidence="3 4">1P10ME</strain>
    </source>
</reference>
<dbReference type="AlphaFoldDB" id="A0A016QL89"/>
<protein>
    <recommendedName>
        <fullName evidence="5">Group 1 glycosyl transferase</fullName>
    </recommendedName>
</protein>
<dbReference type="Gene3D" id="3.40.50.2000">
    <property type="entry name" value="Glycogen Phosphorylase B"/>
    <property type="match status" value="2"/>
</dbReference>
<evidence type="ECO:0000259" key="2">
    <source>
        <dbReference type="Pfam" id="PF13439"/>
    </source>
</evidence>
<gene>
    <name evidence="3" type="ORF">DEIPH_ctg076orf0021</name>
</gene>
<name>A0A016QL89_9DEIO</name>
<evidence type="ECO:0000259" key="1">
    <source>
        <dbReference type="Pfam" id="PF00534"/>
    </source>
</evidence>
<dbReference type="InterPro" id="IPR001296">
    <property type="entry name" value="Glyco_trans_1"/>
</dbReference>
<dbReference type="PANTHER" id="PTHR12526:SF630">
    <property type="entry name" value="GLYCOSYLTRANSFERASE"/>
    <property type="match status" value="1"/>
</dbReference>
<comment type="caution">
    <text evidence="3">The sequence shown here is derived from an EMBL/GenBank/DDBJ whole genome shotgun (WGS) entry which is preliminary data.</text>
</comment>
<sequence length="352" mass="38851">MKILHILNEFREIGNGIVNVATDLACLQSREGHQVLVASSGGEYEHLLLDYGGRHVRLDQRRRPLELARAALKWREIVHEFEPDIVHAHMMTGVMLARLLRGSAPYRIVTTVHNEFQRSADLMRYGDRVVAVSEAVGEAMVRRGTPRHNLRVVLNGTLGSPRRVPLENLTPAELKRPAIVTVGAVSERKGSDLLIEAFRRVAPAHPEAQLYFVGGRDWPAAEELARASGVGGRIHFVGFEPQPQRYLLGADIFAFPSRQEPFGLVLLEAREAGLPIVASDVDGIPEALSGGRAGLLIPPADPTSLAAALDSLLSSAAQREEWTARARLGIEAFSVERMHREYLNVYREVLEA</sequence>
<dbReference type="PATRIC" id="fig|1476583.3.peg.3235"/>
<dbReference type="SUPFAM" id="SSF53756">
    <property type="entry name" value="UDP-Glycosyltransferase/glycogen phosphorylase"/>
    <property type="match status" value="1"/>
</dbReference>
<evidence type="ECO:0000313" key="4">
    <source>
        <dbReference type="Proteomes" id="UP000020492"/>
    </source>
</evidence>
<accession>A0A016QL89</accession>
<keyword evidence="4" id="KW-1185">Reference proteome</keyword>
<organism evidence="3 4">
    <name type="scientific">Deinococcus phoenicis</name>
    <dbReference type="NCBI Taxonomy" id="1476583"/>
    <lineage>
        <taxon>Bacteria</taxon>
        <taxon>Thermotogati</taxon>
        <taxon>Deinococcota</taxon>
        <taxon>Deinococci</taxon>
        <taxon>Deinococcales</taxon>
        <taxon>Deinococcaceae</taxon>
        <taxon>Deinococcus</taxon>
    </lineage>
</organism>
<dbReference type="InterPro" id="IPR028098">
    <property type="entry name" value="Glyco_trans_4-like_N"/>
</dbReference>
<dbReference type="eggNOG" id="COG0438">
    <property type="taxonomic scope" value="Bacteria"/>
</dbReference>